<dbReference type="RefSeq" id="XP_022404301.1">
    <property type="nucleotide sequence ID" value="XM_022539992.1"/>
</dbReference>
<keyword evidence="8" id="KW-1185">Reference proteome</keyword>
<evidence type="ECO:0000256" key="2">
    <source>
        <dbReference type="ARBA" id="ARBA00022771"/>
    </source>
</evidence>
<keyword evidence="1" id="KW-0479">Metal-binding</keyword>
<dbReference type="OrthoDB" id="9977870at2759"/>
<feature type="compositionally biased region" description="Acidic residues" evidence="5">
    <location>
        <begin position="78"/>
        <end position="90"/>
    </location>
</feature>
<dbReference type="Pfam" id="PF01485">
    <property type="entry name" value="IBR"/>
    <property type="match status" value="1"/>
</dbReference>
<keyword evidence="3" id="KW-0833">Ubl conjugation pathway</keyword>
<evidence type="ECO:0000256" key="3">
    <source>
        <dbReference type="ARBA" id="ARBA00022786"/>
    </source>
</evidence>
<evidence type="ECO:0000256" key="5">
    <source>
        <dbReference type="SAM" id="MobiDB-lite"/>
    </source>
</evidence>
<evidence type="ECO:0000256" key="4">
    <source>
        <dbReference type="ARBA" id="ARBA00022833"/>
    </source>
</evidence>
<evidence type="ECO:0000259" key="6">
    <source>
        <dbReference type="Pfam" id="PF01485"/>
    </source>
</evidence>
<feature type="non-terminal residue" evidence="7">
    <location>
        <position position="1"/>
    </location>
</feature>
<evidence type="ECO:0000313" key="8">
    <source>
        <dbReference type="Proteomes" id="UP000184300"/>
    </source>
</evidence>
<gene>
    <name evidence="7" type="ORF">ASPGLDRAFT_118884</name>
</gene>
<organism evidence="7 8">
    <name type="scientific">Aspergillus glaucus CBS 516.65</name>
    <dbReference type="NCBI Taxonomy" id="1160497"/>
    <lineage>
        <taxon>Eukaryota</taxon>
        <taxon>Fungi</taxon>
        <taxon>Dikarya</taxon>
        <taxon>Ascomycota</taxon>
        <taxon>Pezizomycotina</taxon>
        <taxon>Eurotiomycetes</taxon>
        <taxon>Eurotiomycetidae</taxon>
        <taxon>Eurotiales</taxon>
        <taxon>Aspergillaceae</taxon>
        <taxon>Aspergillus</taxon>
        <taxon>Aspergillus subgen. Aspergillus</taxon>
    </lineage>
</organism>
<dbReference type="GO" id="GO:0008270">
    <property type="term" value="F:zinc ion binding"/>
    <property type="evidence" value="ECO:0007669"/>
    <property type="project" value="UniProtKB-KW"/>
</dbReference>
<dbReference type="SUPFAM" id="SSF57850">
    <property type="entry name" value="RING/U-box"/>
    <property type="match status" value="1"/>
</dbReference>
<evidence type="ECO:0000256" key="1">
    <source>
        <dbReference type="ARBA" id="ARBA00022723"/>
    </source>
</evidence>
<dbReference type="InterPro" id="IPR002867">
    <property type="entry name" value="IBR_dom"/>
</dbReference>
<dbReference type="VEuPathDB" id="FungiDB:ASPGLDRAFT_118884"/>
<evidence type="ECO:0000313" key="7">
    <source>
        <dbReference type="EMBL" id="OJJ87618.1"/>
    </source>
</evidence>
<protein>
    <recommendedName>
        <fullName evidence="6">IBR domain-containing protein</fullName>
    </recommendedName>
</protein>
<reference evidence="8" key="1">
    <citation type="journal article" date="2017" name="Genome Biol.">
        <title>Comparative genomics reveals high biological diversity and specific adaptations in the industrially and medically important fungal genus Aspergillus.</title>
        <authorList>
            <person name="de Vries R.P."/>
            <person name="Riley R."/>
            <person name="Wiebenga A."/>
            <person name="Aguilar-Osorio G."/>
            <person name="Amillis S."/>
            <person name="Uchima C.A."/>
            <person name="Anderluh G."/>
            <person name="Asadollahi M."/>
            <person name="Askin M."/>
            <person name="Barry K."/>
            <person name="Battaglia E."/>
            <person name="Bayram O."/>
            <person name="Benocci T."/>
            <person name="Braus-Stromeyer S.A."/>
            <person name="Caldana C."/>
            <person name="Canovas D."/>
            <person name="Cerqueira G.C."/>
            <person name="Chen F."/>
            <person name="Chen W."/>
            <person name="Choi C."/>
            <person name="Clum A."/>
            <person name="Dos Santos R.A."/>
            <person name="Damasio A.R."/>
            <person name="Diallinas G."/>
            <person name="Emri T."/>
            <person name="Fekete E."/>
            <person name="Flipphi M."/>
            <person name="Freyberg S."/>
            <person name="Gallo A."/>
            <person name="Gournas C."/>
            <person name="Habgood R."/>
            <person name="Hainaut M."/>
            <person name="Harispe M.L."/>
            <person name="Henrissat B."/>
            <person name="Hilden K.S."/>
            <person name="Hope R."/>
            <person name="Hossain A."/>
            <person name="Karabika E."/>
            <person name="Karaffa L."/>
            <person name="Karanyi Z."/>
            <person name="Krasevec N."/>
            <person name="Kuo A."/>
            <person name="Kusch H."/>
            <person name="LaButti K."/>
            <person name="Lagendijk E.L."/>
            <person name="Lapidus A."/>
            <person name="Levasseur A."/>
            <person name="Lindquist E."/>
            <person name="Lipzen A."/>
            <person name="Logrieco A.F."/>
            <person name="MacCabe A."/>
            <person name="Maekelae M.R."/>
            <person name="Malavazi I."/>
            <person name="Melin P."/>
            <person name="Meyer V."/>
            <person name="Mielnichuk N."/>
            <person name="Miskei M."/>
            <person name="Molnar A.P."/>
            <person name="Mule G."/>
            <person name="Ngan C.Y."/>
            <person name="Orejas M."/>
            <person name="Orosz E."/>
            <person name="Ouedraogo J.P."/>
            <person name="Overkamp K.M."/>
            <person name="Park H.-S."/>
            <person name="Perrone G."/>
            <person name="Piumi F."/>
            <person name="Punt P.J."/>
            <person name="Ram A.F."/>
            <person name="Ramon A."/>
            <person name="Rauscher S."/>
            <person name="Record E."/>
            <person name="Riano-Pachon D.M."/>
            <person name="Robert V."/>
            <person name="Roehrig J."/>
            <person name="Ruller R."/>
            <person name="Salamov A."/>
            <person name="Salih N.S."/>
            <person name="Samson R.A."/>
            <person name="Sandor E."/>
            <person name="Sanguinetti M."/>
            <person name="Schuetze T."/>
            <person name="Sepcic K."/>
            <person name="Shelest E."/>
            <person name="Sherlock G."/>
            <person name="Sophianopoulou V."/>
            <person name="Squina F.M."/>
            <person name="Sun H."/>
            <person name="Susca A."/>
            <person name="Todd R.B."/>
            <person name="Tsang A."/>
            <person name="Unkles S.E."/>
            <person name="van de Wiele N."/>
            <person name="van Rossen-Uffink D."/>
            <person name="Oliveira J.V."/>
            <person name="Vesth T.C."/>
            <person name="Visser J."/>
            <person name="Yu J.-H."/>
            <person name="Zhou M."/>
            <person name="Andersen M.R."/>
            <person name="Archer D.B."/>
            <person name="Baker S.E."/>
            <person name="Benoit I."/>
            <person name="Brakhage A.A."/>
            <person name="Braus G.H."/>
            <person name="Fischer R."/>
            <person name="Frisvad J.C."/>
            <person name="Goldman G.H."/>
            <person name="Houbraken J."/>
            <person name="Oakley B."/>
            <person name="Pocsi I."/>
            <person name="Scazzocchio C."/>
            <person name="Seiboth B."/>
            <person name="vanKuyk P.A."/>
            <person name="Wortman J."/>
            <person name="Dyer P.S."/>
            <person name="Grigoriev I.V."/>
        </authorList>
    </citation>
    <scope>NUCLEOTIDE SEQUENCE [LARGE SCALE GENOMIC DNA]</scope>
    <source>
        <strain evidence="8">CBS 516.65</strain>
    </source>
</reference>
<sequence>DTALHSLLRTAAKHGWQRCFYCHRVVELIQGRYHMTCPCGAEFCYKCGKKWRSCFCVRWDEHFILHPVGRANEVADQHDDDDDDDDDEDKDKDKDKDDED</sequence>
<proteinExistence type="predicted"/>
<feature type="compositionally biased region" description="Basic and acidic residues" evidence="5">
    <location>
        <begin position="91"/>
        <end position="100"/>
    </location>
</feature>
<dbReference type="CDD" id="cd22584">
    <property type="entry name" value="Rcat_RBR_unk"/>
    <property type="match status" value="1"/>
</dbReference>
<feature type="region of interest" description="Disordered" evidence="5">
    <location>
        <begin position="74"/>
        <end position="100"/>
    </location>
</feature>
<dbReference type="STRING" id="1160497.A0A1L9VUL4"/>
<dbReference type="GeneID" id="34456253"/>
<feature type="domain" description="IBR" evidence="6">
    <location>
        <begin position="13"/>
        <end position="53"/>
    </location>
</feature>
<dbReference type="Gene3D" id="1.20.120.1750">
    <property type="match status" value="1"/>
</dbReference>
<name>A0A1L9VUL4_ASPGL</name>
<dbReference type="AlphaFoldDB" id="A0A1L9VUL4"/>
<accession>A0A1L9VUL4</accession>
<dbReference type="Proteomes" id="UP000184300">
    <property type="component" value="Unassembled WGS sequence"/>
</dbReference>
<keyword evidence="4" id="KW-0862">Zinc</keyword>
<dbReference type="EMBL" id="KV878890">
    <property type="protein sequence ID" value="OJJ87618.1"/>
    <property type="molecule type" value="Genomic_DNA"/>
</dbReference>
<keyword evidence="2" id="KW-0863">Zinc-finger</keyword>